<dbReference type="EC" id="2.7.13.3" evidence="2"/>
<evidence type="ECO:0000256" key="2">
    <source>
        <dbReference type="ARBA" id="ARBA00012438"/>
    </source>
</evidence>
<keyword evidence="7" id="KW-0067">ATP-binding</keyword>
<keyword evidence="6 10" id="KW-0418">Kinase</keyword>
<dbReference type="PRINTS" id="PR00344">
    <property type="entry name" value="BCTRLSENSOR"/>
</dbReference>
<dbReference type="InterPro" id="IPR036890">
    <property type="entry name" value="HATPase_C_sf"/>
</dbReference>
<name>A0A3E2BMV7_9BACT</name>
<comment type="catalytic activity">
    <reaction evidence="1">
        <text>ATP + protein L-histidine = ADP + protein N-phospho-L-histidine.</text>
        <dbReference type="EC" id="2.7.13.3"/>
    </reaction>
</comment>
<sequence>MITSYRMQPANFNPEIPKELVLLSIIAQSFFQPFSLEDNLLVILTALTSGAGIGFNRATLFLSEGDKLKATLWLGPRSPEEAEAIWTMLSSPGLGYAEIVEHNRELVSRLLPDLQPRLKALEYNLEDEDLKYPAAAARDKEIVLVTGASTEPRVDRRFLNFVQVEEFLCLPLVARNEIMGEIVVDNAITHAPITARDIELASLCGLLAGNYIHTTRLYKKVLEMEKLAALGEMAAFISHQLRNPIVAIGGFTRQLVNQPCNQEKCQRNLQIIQEEIKHLEEIIFRMSHFLRIKIKELVPIDYRPILLGIRERPDIKAKATGKTITISLPENNSLILCDPVYFEEAMVNLLDNALDVTPPGGRVYIRACQRNKKWVTITVKDSGPGLDEKSQEKMFSPFFSTKESGLGLGLLFVRRVLESCGGKIEVRSKPGRGTMFRLYFLARERGST</sequence>
<evidence type="ECO:0000256" key="4">
    <source>
        <dbReference type="ARBA" id="ARBA00022679"/>
    </source>
</evidence>
<comment type="caution">
    <text evidence="10">The sequence shown here is derived from an EMBL/GenBank/DDBJ whole genome shotgun (WGS) entry which is preliminary data.</text>
</comment>
<dbReference type="InterPro" id="IPR036097">
    <property type="entry name" value="HisK_dim/P_sf"/>
</dbReference>
<accession>A0A3E2BMV7</accession>
<keyword evidence="3" id="KW-0597">Phosphoprotein</keyword>
<evidence type="ECO:0000256" key="1">
    <source>
        <dbReference type="ARBA" id="ARBA00000085"/>
    </source>
</evidence>
<gene>
    <name evidence="10" type="ORF">OP8BY_2096</name>
</gene>
<dbReference type="Pfam" id="PF02518">
    <property type="entry name" value="HATPase_c"/>
    <property type="match status" value="1"/>
</dbReference>
<dbReference type="GO" id="GO:0005524">
    <property type="term" value="F:ATP binding"/>
    <property type="evidence" value="ECO:0007669"/>
    <property type="project" value="UniProtKB-KW"/>
</dbReference>
<dbReference type="InterPro" id="IPR029016">
    <property type="entry name" value="GAF-like_dom_sf"/>
</dbReference>
<dbReference type="EMBL" id="QUAH01000005">
    <property type="protein sequence ID" value="RFT16090.1"/>
    <property type="molecule type" value="Genomic_DNA"/>
</dbReference>
<dbReference type="SUPFAM" id="SSF47384">
    <property type="entry name" value="Homodimeric domain of signal transducing histidine kinase"/>
    <property type="match status" value="1"/>
</dbReference>
<dbReference type="InterPro" id="IPR003594">
    <property type="entry name" value="HATPase_dom"/>
</dbReference>
<protein>
    <recommendedName>
        <fullName evidence="2">histidine kinase</fullName>
        <ecNumber evidence="2">2.7.13.3</ecNumber>
    </recommendedName>
</protein>
<keyword evidence="8" id="KW-0902">Two-component regulatory system</keyword>
<dbReference type="AlphaFoldDB" id="A0A3E2BMV7"/>
<dbReference type="Proteomes" id="UP000257323">
    <property type="component" value="Unassembled WGS sequence"/>
</dbReference>
<evidence type="ECO:0000259" key="9">
    <source>
        <dbReference type="PROSITE" id="PS50109"/>
    </source>
</evidence>
<dbReference type="SUPFAM" id="SSF55874">
    <property type="entry name" value="ATPase domain of HSP90 chaperone/DNA topoisomerase II/histidine kinase"/>
    <property type="match status" value="1"/>
</dbReference>
<dbReference type="PANTHER" id="PTHR43065:SF10">
    <property type="entry name" value="PEROXIDE STRESS-ACTIVATED HISTIDINE KINASE MAK3"/>
    <property type="match status" value="1"/>
</dbReference>
<evidence type="ECO:0000256" key="7">
    <source>
        <dbReference type="ARBA" id="ARBA00022840"/>
    </source>
</evidence>
<dbReference type="InterPro" id="IPR003661">
    <property type="entry name" value="HisK_dim/P_dom"/>
</dbReference>
<dbReference type="InterPro" id="IPR003018">
    <property type="entry name" value="GAF"/>
</dbReference>
<dbReference type="Pfam" id="PF01590">
    <property type="entry name" value="GAF"/>
    <property type="match status" value="1"/>
</dbReference>
<evidence type="ECO:0000256" key="3">
    <source>
        <dbReference type="ARBA" id="ARBA00022553"/>
    </source>
</evidence>
<dbReference type="Gene3D" id="3.30.450.40">
    <property type="match status" value="1"/>
</dbReference>
<evidence type="ECO:0000256" key="6">
    <source>
        <dbReference type="ARBA" id="ARBA00022777"/>
    </source>
</evidence>
<dbReference type="InterPro" id="IPR004358">
    <property type="entry name" value="Sig_transdc_His_kin-like_C"/>
</dbReference>
<reference evidence="10 11" key="1">
    <citation type="submission" date="2018-08" db="EMBL/GenBank/DDBJ databases">
        <title>Genome analysis of the thermophilic bacterium of the candidate phylum Aminicenantes from deep subsurface aquifer revealed its physiology and ecological role.</title>
        <authorList>
            <person name="Kadnikov V.V."/>
            <person name="Mardanov A.V."/>
            <person name="Beletsky A.V."/>
            <person name="Karnachuk O.V."/>
            <person name="Ravin N.V."/>
        </authorList>
    </citation>
    <scope>NUCLEOTIDE SEQUENCE [LARGE SCALE GENOMIC DNA]</scope>
    <source>
        <strain evidence="10">BY38</strain>
    </source>
</reference>
<dbReference type="Gene3D" id="3.30.565.10">
    <property type="entry name" value="Histidine kinase-like ATPase, C-terminal domain"/>
    <property type="match status" value="1"/>
</dbReference>
<dbReference type="CDD" id="cd00082">
    <property type="entry name" value="HisKA"/>
    <property type="match status" value="1"/>
</dbReference>
<proteinExistence type="predicted"/>
<feature type="domain" description="Histidine kinase" evidence="9">
    <location>
        <begin position="236"/>
        <end position="444"/>
    </location>
</feature>
<dbReference type="SMART" id="SM00065">
    <property type="entry name" value="GAF"/>
    <property type="match status" value="1"/>
</dbReference>
<dbReference type="SMART" id="SM00387">
    <property type="entry name" value="HATPase_c"/>
    <property type="match status" value="1"/>
</dbReference>
<dbReference type="SMART" id="SM00388">
    <property type="entry name" value="HisKA"/>
    <property type="match status" value="1"/>
</dbReference>
<dbReference type="GO" id="GO:0000155">
    <property type="term" value="F:phosphorelay sensor kinase activity"/>
    <property type="evidence" value="ECO:0007669"/>
    <property type="project" value="InterPro"/>
</dbReference>
<evidence type="ECO:0000256" key="8">
    <source>
        <dbReference type="ARBA" id="ARBA00023012"/>
    </source>
</evidence>
<dbReference type="PANTHER" id="PTHR43065">
    <property type="entry name" value="SENSOR HISTIDINE KINASE"/>
    <property type="match status" value="1"/>
</dbReference>
<keyword evidence="4" id="KW-0808">Transferase</keyword>
<dbReference type="Gene3D" id="1.10.287.130">
    <property type="match status" value="1"/>
</dbReference>
<organism evidence="10 11">
    <name type="scientific">Candidatus Saccharicenans subterraneus</name>
    <dbReference type="NCBI Taxonomy" id="2508984"/>
    <lineage>
        <taxon>Bacteria</taxon>
        <taxon>Candidatus Aminicenantota</taxon>
        <taxon>Candidatus Aminicenantia</taxon>
        <taxon>Candidatus Aminicenantales</taxon>
        <taxon>Candidatus Saccharicenantaceae</taxon>
        <taxon>Candidatus Saccharicenans</taxon>
    </lineage>
</organism>
<evidence type="ECO:0000313" key="11">
    <source>
        <dbReference type="Proteomes" id="UP000257323"/>
    </source>
</evidence>
<dbReference type="Pfam" id="PF00512">
    <property type="entry name" value="HisKA"/>
    <property type="match status" value="1"/>
</dbReference>
<keyword evidence="5" id="KW-0547">Nucleotide-binding</keyword>
<evidence type="ECO:0000256" key="5">
    <source>
        <dbReference type="ARBA" id="ARBA00022741"/>
    </source>
</evidence>
<dbReference type="InterPro" id="IPR005467">
    <property type="entry name" value="His_kinase_dom"/>
</dbReference>
<evidence type="ECO:0000313" key="10">
    <source>
        <dbReference type="EMBL" id="RFT16090.1"/>
    </source>
</evidence>
<dbReference type="SUPFAM" id="SSF55781">
    <property type="entry name" value="GAF domain-like"/>
    <property type="match status" value="1"/>
</dbReference>
<dbReference type="PROSITE" id="PS50109">
    <property type="entry name" value="HIS_KIN"/>
    <property type="match status" value="1"/>
</dbReference>